<keyword evidence="6" id="KW-0067">ATP-binding</keyword>
<dbReference type="CDD" id="cd17913">
    <property type="entry name" value="DEXQc_Suv3"/>
    <property type="match status" value="1"/>
</dbReference>
<dbReference type="AlphaFoldDB" id="A0AAD1Y601"/>
<dbReference type="InterPro" id="IPR044774">
    <property type="entry name" value="Suv3_DEXQc"/>
</dbReference>
<evidence type="ECO:0000256" key="6">
    <source>
        <dbReference type="ARBA" id="ARBA00022840"/>
    </source>
</evidence>
<dbReference type="GO" id="GO:0016787">
    <property type="term" value="F:hydrolase activity"/>
    <property type="evidence" value="ECO:0007669"/>
    <property type="project" value="UniProtKB-KW"/>
</dbReference>
<dbReference type="EC" id="3.6.4.13" evidence="2"/>
<evidence type="ECO:0000256" key="5">
    <source>
        <dbReference type="ARBA" id="ARBA00022806"/>
    </source>
</evidence>
<keyword evidence="5" id="KW-0347">Helicase</keyword>
<dbReference type="SUPFAM" id="SSF52540">
    <property type="entry name" value="P-loop containing nucleoside triphosphate hydrolases"/>
    <property type="match status" value="1"/>
</dbReference>
<evidence type="ECO:0000256" key="9">
    <source>
        <dbReference type="ARBA" id="ARBA00047984"/>
    </source>
</evidence>
<dbReference type="Gene3D" id="1.20.58.1080">
    <property type="match status" value="1"/>
</dbReference>
<gene>
    <name evidence="12" type="ORF">ECRASSUSDP1_LOCUS26510</name>
</gene>
<comment type="caution">
    <text evidence="12">The sequence shown here is derived from an EMBL/GenBank/DDBJ whole genome shotgun (WGS) entry which is preliminary data.</text>
</comment>
<dbReference type="PANTHER" id="PTHR12131:SF1">
    <property type="entry name" value="ATP-DEPENDENT RNA HELICASE SUPV3L1, MITOCHONDRIAL-RELATED"/>
    <property type="match status" value="1"/>
</dbReference>
<dbReference type="SMART" id="SM00490">
    <property type="entry name" value="HELICc"/>
    <property type="match status" value="1"/>
</dbReference>
<dbReference type="InterPro" id="IPR001650">
    <property type="entry name" value="Helicase_C-like"/>
</dbReference>
<dbReference type="GO" id="GO:0000965">
    <property type="term" value="P:mitochondrial RNA 3'-end processing"/>
    <property type="evidence" value="ECO:0007669"/>
    <property type="project" value="TreeGrafter"/>
</dbReference>
<evidence type="ECO:0000256" key="8">
    <source>
        <dbReference type="ARBA" id="ARBA00023128"/>
    </source>
</evidence>
<dbReference type="PANTHER" id="PTHR12131">
    <property type="entry name" value="ATP-DEPENDENT RNA AND DNA HELICASE"/>
    <property type="match status" value="1"/>
</dbReference>
<keyword evidence="7" id="KW-0809">Transit peptide</keyword>
<dbReference type="GO" id="GO:0005524">
    <property type="term" value="F:ATP binding"/>
    <property type="evidence" value="ECO:0007669"/>
    <property type="project" value="UniProtKB-KW"/>
</dbReference>
<feature type="compositionally biased region" description="Basic residues" evidence="10">
    <location>
        <begin position="31"/>
        <end position="44"/>
    </location>
</feature>
<evidence type="ECO:0000256" key="10">
    <source>
        <dbReference type="SAM" id="MobiDB-lite"/>
    </source>
</evidence>
<dbReference type="EMBL" id="CAMPGE010027327">
    <property type="protein sequence ID" value="CAI2384970.1"/>
    <property type="molecule type" value="Genomic_DNA"/>
</dbReference>
<evidence type="ECO:0000313" key="13">
    <source>
        <dbReference type="Proteomes" id="UP001295684"/>
    </source>
</evidence>
<feature type="domain" description="Helicase C-terminal" evidence="11">
    <location>
        <begin position="302"/>
        <end position="474"/>
    </location>
</feature>
<dbReference type="Gene3D" id="3.40.50.300">
    <property type="entry name" value="P-loop containing nucleotide triphosphate hydrolases"/>
    <property type="match status" value="2"/>
</dbReference>
<dbReference type="InterPro" id="IPR027417">
    <property type="entry name" value="P-loop_NTPase"/>
</dbReference>
<keyword evidence="8" id="KW-0496">Mitochondrion</keyword>
<keyword evidence="4" id="KW-0378">Hydrolase</keyword>
<feature type="compositionally biased region" description="Basic and acidic residues" evidence="10">
    <location>
        <begin position="74"/>
        <end position="87"/>
    </location>
</feature>
<dbReference type="Pfam" id="PF00271">
    <property type="entry name" value="Helicase_C"/>
    <property type="match status" value="1"/>
</dbReference>
<dbReference type="FunFam" id="3.40.50.300:FF:000269">
    <property type="entry name" value="ATP-dependent RNA helicase SUPV3L1, mitochondrial"/>
    <property type="match status" value="1"/>
</dbReference>
<comment type="catalytic activity">
    <reaction evidence="9">
        <text>ATP + H2O = ADP + phosphate + H(+)</text>
        <dbReference type="Rhea" id="RHEA:13065"/>
        <dbReference type="ChEBI" id="CHEBI:15377"/>
        <dbReference type="ChEBI" id="CHEBI:15378"/>
        <dbReference type="ChEBI" id="CHEBI:30616"/>
        <dbReference type="ChEBI" id="CHEBI:43474"/>
        <dbReference type="ChEBI" id="CHEBI:456216"/>
        <dbReference type="EC" id="3.6.4.13"/>
    </reaction>
</comment>
<dbReference type="Pfam" id="PF22527">
    <property type="entry name" value="DEXQc_Suv3"/>
    <property type="match status" value="1"/>
</dbReference>
<feature type="compositionally biased region" description="Basic and acidic residues" evidence="10">
    <location>
        <begin position="9"/>
        <end position="24"/>
    </location>
</feature>
<organism evidence="12 13">
    <name type="scientific">Euplotes crassus</name>
    <dbReference type="NCBI Taxonomy" id="5936"/>
    <lineage>
        <taxon>Eukaryota</taxon>
        <taxon>Sar</taxon>
        <taxon>Alveolata</taxon>
        <taxon>Ciliophora</taxon>
        <taxon>Intramacronucleata</taxon>
        <taxon>Spirotrichea</taxon>
        <taxon>Hypotrichia</taxon>
        <taxon>Euplotida</taxon>
        <taxon>Euplotidae</taxon>
        <taxon>Moneuplotes</taxon>
    </lineage>
</organism>
<dbReference type="GO" id="GO:0003724">
    <property type="term" value="F:RNA helicase activity"/>
    <property type="evidence" value="ECO:0007669"/>
    <property type="project" value="UniProtKB-EC"/>
</dbReference>
<dbReference type="InterPro" id="IPR050699">
    <property type="entry name" value="RNA-DNA_Helicase"/>
</dbReference>
<dbReference type="InterPro" id="IPR055206">
    <property type="entry name" value="DEXQc_SUV3"/>
</dbReference>
<keyword evidence="13" id="KW-1185">Reference proteome</keyword>
<evidence type="ECO:0000256" key="4">
    <source>
        <dbReference type="ARBA" id="ARBA00022801"/>
    </source>
</evidence>
<name>A0AAD1Y601_EUPCR</name>
<dbReference type="InterPro" id="IPR022192">
    <property type="entry name" value="SUV3_C"/>
</dbReference>
<sequence>MPGWRNKKVQRDLKKYRDPIEKIPKTLGNNSKRKSRGNSKKRRYDVKNRSPRQDKSKRRDFNRRSPQENFNRPAFDDKPKNQQTKEDEYYDSLNIKPQVFYPHDWYPETRKMNRNFYFHMGPTNSGKTYAAIEALKKAGKGIYCAPLRLLAWEVAEKLNSEGIRCSLRTGQEKSISEFDTHNACTIEMANAREEYDVAVIDEIQMIADDQRGSAWTNAVLGLRAKEIHLCGDQRSLKLISDLLKVTGDNLKRREYKRMSVLRADQKPIRSFHDLRPGDCIVGFSKKVLFQMKSSINEKLDPDYDKNMKKIKKGMNNTKRHRKIMYKLKEKYLKDNPLKNKCAVIYGTLPPETKKLQAKAFNERDSGLDFLVATNAVGMGLNLNINRIIFTSIEKRIFGKINPLEKTEILQIAGRAGRFHKDGYVSAFTTKTLNKIRNVIQEDQKLSKSIGEKPEDIKKELSKENKIEINIDKYQNEDSEDEHDEGFITITDTNEDEKEESEYLFEQIKDDDYIEDNDFTKHQSMIKAAGFFPSFEQLEIFAYKIIQDYKIALPFSRILDLFLNNSELDDLYFMTNVTVPQEICRRLDKYDNSTAMRLHNTTEFLLDTYAGHKGIRRAIYNFSQCPIKLDYKNGQKRLKILEQFFMELTYFKQVRLPGKNLNDYSILSKGDYTVEDLLQLEEIHNMLEVYLWLGNKYEQEFIEITEAKLLIKHVCKLIDGALKEMYSTGQKKVKIG</sequence>
<comment type="subcellular location">
    <subcellularLocation>
        <location evidence="1">Mitochondrion</location>
    </subcellularLocation>
</comment>
<evidence type="ECO:0000256" key="2">
    <source>
        <dbReference type="ARBA" id="ARBA00012552"/>
    </source>
</evidence>
<protein>
    <recommendedName>
        <fullName evidence="2">RNA helicase</fullName>
        <ecNumber evidence="2">3.6.4.13</ecNumber>
    </recommendedName>
</protein>
<reference evidence="12" key="1">
    <citation type="submission" date="2023-07" db="EMBL/GenBank/DDBJ databases">
        <authorList>
            <consortium name="AG Swart"/>
            <person name="Singh M."/>
            <person name="Singh A."/>
            <person name="Seah K."/>
            <person name="Emmerich C."/>
        </authorList>
    </citation>
    <scope>NUCLEOTIDE SEQUENCE</scope>
    <source>
        <strain evidence="12">DP1</strain>
    </source>
</reference>
<feature type="compositionally biased region" description="Basic and acidic residues" evidence="10">
    <location>
        <begin position="45"/>
        <end position="66"/>
    </location>
</feature>
<evidence type="ECO:0000259" key="11">
    <source>
        <dbReference type="PROSITE" id="PS51194"/>
    </source>
</evidence>
<keyword evidence="3" id="KW-0547">Nucleotide-binding</keyword>
<feature type="region of interest" description="Disordered" evidence="10">
    <location>
        <begin position="1"/>
        <end position="88"/>
    </location>
</feature>
<dbReference type="Proteomes" id="UP001295684">
    <property type="component" value="Unassembled WGS sequence"/>
</dbReference>
<accession>A0AAD1Y601</accession>
<evidence type="ECO:0000256" key="1">
    <source>
        <dbReference type="ARBA" id="ARBA00004173"/>
    </source>
</evidence>
<evidence type="ECO:0000256" key="7">
    <source>
        <dbReference type="ARBA" id="ARBA00022946"/>
    </source>
</evidence>
<dbReference type="Gene3D" id="1.20.272.40">
    <property type="match status" value="1"/>
</dbReference>
<dbReference type="PROSITE" id="PS51194">
    <property type="entry name" value="HELICASE_CTER"/>
    <property type="match status" value="1"/>
</dbReference>
<proteinExistence type="predicted"/>
<evidence type="ECO:0000313" key="12">
    <source>
        <dbReference type="EMBL" id="CAI2384970.1"/>
    </source>
</evidence>
<evidence type="ECO:0000256" key="3">
    <source>
        <dbReference type="ARBA" id="ARBA00022741"/>
    </source>
</evidence>
<dbReference type="GO" id="GO:0045025">
    <property type="term" value="C:mitochondrial degradosome"/>
    <property type="evidence" value="ECO:0007669"/>
    <property type="project" value="TreeGrafter"/>
</dbReference>
<dbReference type="Pfam" id="PF12513">
    <property type="entry name" value="SUV3_C"/>
    <property type="match status" value="1"/>
</dbReference>